<dbReference type="Ensembl" id="ENSAMXT00005019224.1">
    <property type="protein sequence ID" value="ENSAMXP00005017398.1"/>
    <property type="gene ID" value="ENSAMXG00005009049.1"/>
</dbReference>
<dbReference type="GO" id="GO:0005886">
    <property type="term" value="C:plasma membrane"/>
    <property type="evidence" value="ECO:0007669"/>
    <property type="project" value="TreeGrafter"/>
</dbReference>
<dbReference type="SMART" id="SM00192">
    <property type="entry name" value="LDLa"/>
    <property type="match status" value="2"/>
</dbReference>
<reference evidence="10" key="1">
    <citation type="submission" date="2025-08" db="UniProtKB">
        <authorList>
            <consortium name="Ensembl"/>
        </authorList>
    </citation>
    <scope>IDENTIFICATION</scope>
</reference>
<feature type="disulfide bond" evidence="9">
    <location>
        <begin position="45"/>
        <end position="60"/>
    </location>
</feature>
<name>A0A8B9JC71_ASTMX</name>
<evidence type="ECO:0000256" key="6">
    <source>
        <dbReference type="ARBA" id="ARBA00023157"/>
    </source>
</evidence>
<evidence type="ECO:0000256" key="3">
    <source>
        <dbReference type="ARBA" id="ARBA00022737"/>
    </source>
</evidence>
<dbReference type="InterPro" id="IPR002172">
    <property type="entry name" value="LDrepeatLR_classA_rpt"/>
</dbReference>
<dbReference type="PROSITE" id="PS50068">
    <property type="entry name" value="LDLRA_2"/>
    <property type="match status" value="2"/>
</dbReference>
<dbReference type="AlphaFoldDB" id="A0A8B9JC71"/>
<evidence type="ECO:0000256" key="1">
    <source>
        <dbReference type="ARBA" id="ARBA00004167"/>
    </source>
</evidence>
<sequence length="213" mass="23621">TYMASVLKAIRTSYHAFSTRPPGGCHTDEFQCRMDGLCIPMRWRCDGDTDCMDLSDEKHCEGVTHMCDPAVKFTCRDSGRSAWFSNAGSIIQDYQLLCDGKDDCPDGSDEKLCGEKTHTCSESSLTPLSISTTCREQDSGFLSFSSARPASRGSQIKFYIKSLVSAVLFSQKFLQHFMLPSATDNLQIQRCRFHFPAGFGTLLTLPKVPLGLI</sequence>
<comment type="subcellular location">
    <subcellularLocation>
        <location evidence="1">Membrane</location>
        <topology evidence="1">Single-pass membrane protein</topology>
    </subcellularLocation>
</comment>
<keyword evidence="8" id="KW-0325">Glycoprotein</keyword>
<dbReference type="InterPro" id="IPR051221">
    <property type="entry name" value="LDLR-related"/>
</dbReference>
<comment type="caution">
    <text evidence="9">Lacks conserved residue(s) required for the propagation of feature annotation.</text>
</comment>
<keyword evidence="2" id="KW-0812">Transmembrane</keyword>
<accession>A0A8B9JC71</accession>
<dbReference type="PANTHER" id="PTHR22722">
    <property type="entry name" value="LOW-DENSITY LIPOPROTEIN RECEPTOR-RELATED PROTEIN 2-RELATED"/>
    <property type="match status" value="1"/>
</dbReference>
<dbReference type="SUPFAM" id="SSF57424">
    <property type="entry name" value="LDL receptor-like module"/>
    <property type="match status" value="2"/>
</dbReference>
<dbReference type="InterPro" id="IPR023415">
    <property type="entry name" value="LDLR_class-A_CS"/>
</dbReference>
<dbReference type="FunFam" id="4.10.400.10:FF:000008">
    <property type="entry name" value="Low density lipoprotein receptor-related protein 1"/>
    <property type="match status" value="1"/>
</dbReference>
<keyword evidence="6 9" id="KW-1015">Disulfide bond</keyword>
<evidence type="ECO:0000256" key="5">
    <source>
        <dbReference type="ARBA" id="ARBA00023136"/>
    </source>
</evidence>
<keyword evidence="3" id="KW-0677">Repeat</keyword>
<evidence type="ECO:0000313" key="10">
    <source>
        <dbReference type="Ensembl" id="ENSAMXP00005017398.1"/>
    </source>
</evidence>
<dbReference type="Proteomes" id="UP000694621">
    <property type="component" value="Unplaced"/>
</dbReference>
<dbReference type="CDD" id="cd00112">
    <property type="entry name" value="LDLa"/>
    <property type="match status" value="2"/>
</dbReference>
<dbReference type="PROSITE" id="PS01209">
    <property type="entry name" value="LDLRA_1"/>
    <property type="match status" value="1"/>
</dbReference>
<evidence type="ECO:0000256" key="9">
    <source>
        <dbReference type="PROSITE-ProRule" id="PRU00124"/>
    </source>
</evidence>
<dbReference type="Pfam" id="PF00057">
    <property type="entry name" value="Ldl_recept_a"/>
    <property type="match status" value="1"/>
</dbReference>
<dbReference type="GO" id="GO:0043235">
    <property type="term" value="C:receptor complex"/>
    <property type="evidence" value="ECO:0007669"/>
    <property type="project" value="TreeGrafter"/>
</dbReference>
<evidence type="ECO:0000256" key="8">
    <source>
        <dbReference type="ARBA" id="ARBA00023180"/>
    </source>
</evidence>
<dbReference type="PRINTS" id="PR00261">
    <property type="entry name" value="LDLRECEPTOR"/>
</dbReference>
<dbReference type="GO" id="GO:0005041">
    <property type="term" value="F:low-density lipoprotein particle receptor activity"/>
    <property type="evidence" value="ECO:0007669"/>
    <property type="project" value="TreeGrafter"/>
</dbReference>
<proteinExistence type="predicted"/>
<evidence type="ECO:0000256" key="7">
    <source>
        <dbReference type="ARBA" id="ARBA00023170"/>
    </source>
</evidence>
<evidence type="ECO:0000313" key="11">
    <source>
        <dbReference type="Proteomes" id="UP000694621"/>
    </source>
</evidence>
<feature type="disulfide bond" evidence="9">
    <location>
        <begin position="98"/>
        <end position="113"/>
    </location>
</feature>
<keyword evidence="7" id="KW-0675">Receptor</keyword>
<evidence type="ECO:0000256" key="4">
    <source>
        <dbReference type="ARBA" id="ARBA00022989"/>
    </source>
</evidence>
<keyword evidence="5" id="KW-0472">Membrane</keyword>
<evidence type="ECO:0000256" key="2">
    <source>
        <dbReference type="ARBA" id="ARBA00022692"/>
    </source>
</evidence>
<organism evidence="10 11">
    <name type="scientific">Astyanax mexicanus</name>
    <name type="common">Blind cave fish</name>
    <name type="synonym">Astyanax fasciatus mexicanus</name>
    <dbReference type="NCBI Taxonomy" id="7994"/>
    <lineage>
        <taxon>Eukaryota</taxon>
        <taxon>Metazoa</taxon>
        <taxon>Chordata</taxon>
        <taxon>Craniata</taxon>
        <taxon>Vertebrata</taxon>
        <taxon>Euteleostomi</taxon>
        <taxon>Actinopterygii</taxon>
        <taxon>Neopterygii</taxon>
        <taxon>Teleostei</taxon>
        <taxon>Ostariophysi</taxon>
        <taxon>Characiformes</taxon>
        <taxon>Characoidei</taxon>
        <taxon>Acestrorhamphidae</taxon>
        <taxon>Acestrorhamphinae</taxon>
        <taxon>Astyanax</taxon>
    </lineage>
</organism>
<keyword evidence="4" id="KW-1133">Transmembrane helix</keyword>
<dbReference type="InterPro" id="IPR036055">
    <property type="entry name" value="LDL_receptor-like_sf"/>
</dbReference>
<protein>
    <submittedName>
        <fullName evidence="10">Uncharacterized protein</fullName>
    </submittedName>
</protein>
<dbReference type="PANTHER" id="PTHR22722:SF5">
    <property type="entry name" value="LOW-DENSITY LIPOPROTEIN RECEPTOR-RELATED PROTEIN 1B"/>
    <property type="match status" value="1"/>
</dbReference>
<dbReference type="Gene3D" id="4.10.400.10">
    <property type="entry name" value="Low-density Lipoprotein Receptor"/>
    <property type="match status" value="2"/>
</dbReference>